<keyword evidence="6 8" id="KW-0472">Membrane</keyword>
<dbReference type="InterPro" id="IPR044751">
    <property type="entry name" value="Ion_transp-like_CBS"/>
</dbReference>
<name>A0ABT8KJK2_9BACT</name>
<keyword evidence="4 8" id="KW-1133">Transmembrane helix</keyword>
<keyword evidence="2 8" id="KW-0812">Transmembrane</keyword>
<feature type="transmembrane region" description="Helical" evidence="9">
    <location>
        <begin position="100"/>
        <end position="118"/>
    </location>
</feature>
<dbReference type="Pfam" id="PF00571">
    <property type="entry name" value="CBS"/>
    <property type="match status" value="1"/>
</dbReference>
<dbReference type="PANTHER" id="PTHR22777:SF4">
    <property type="entry name" value="UPF0053 PROTEIN SLL1254"/>
    <property type="match status" value="1"/>
</dbReference>
<dbReference type="InterPro" id="IPR002550">
    <property type="entry name" value="CNNM"/>
</dbReference>
<evidence type="ECO:0000256" key="1">
    <source>
        <dbReference type="ARBA" id="ARBA00004141"/>
    </source>
</evidence>
<keyword evidence="3" id="KW-0677">Repeat</keyword>
<dbReference type="Proteomes" id="UP001172082">
    <property type="component" value="Unassembled WGS sequence"/>
</dbReference>
<dbReference type="InterPro" id="IPR000644">
    <property type="entry name" value="CBS_dom"/>
</dbReference>
<feature type="domain" description="CBS" evidence="10">
    <location>
        <begin position="208"/>
        <end position="268"/>
    </location>
</feature>
<proteinExistence type="predicted"/>
<dbReference type="Gene3D" id="3.10.580.10">
    <property type="entry name" value="CBS-domain"/>
    <property type="match status" value="1"/>
</dbReference>
<evidence type="ECO:0000256" key="6">
    <source>
        <dbReference type="ARBA" id="ARBA00023136"/>
    </source>
</evidence>
<keyword evidence="13" id="KW-1185">Reference proteome</keyword>
<dbReference type="PROSITE" id="PS51846">
    <property type="entry name" value="CNNM"/>
    <property type="match status" value="1"/>
</dbReference>
<organism evidence="12 13">
    <name type="scientific">Splendidivirga corallicola</name>
    <dbReference type="NCBI Taxonomy" id="3051826"/>
    <lineage>
        <taxon>Bacteria</taxon>
        <taxon>Pseudomonadati</taxon>
        <taxon>Bacteroidota</taxon>
        <taxon>Cytophagia</taxon>
        <taxon>Cytophagales</taxon>
        <taxon>Splendidivirgaceae</taxon>
        <taxon>Splendidivirga</taxon>
    </lineage>
</organism>
<dbReference type="RefSeq" id="WP_346750263.1">
    <property type="nucleotide sequence ID" value="NZ_JAUJEA010000001.1"/>
</dbReference>
<dbReference type="InterPro" id="IPR046342">
    <property type="entry name" value="CBS_dom_sf"/>
</dbReference>
<dbReference type="EMBL" id="JAUJEA010000001">
    <property type="protein sequence ID" value="MDN5200237.1"/>
    <property type="molecule type" value="Genomic_DNA"/>
</dbReference>
<dbReference type="PROSITE" id="PS51371">
    <property type="entry name" value="CBS"/>
    <property type="match status" value="2"/>
</dbReference>
<evidence type="ECO:0000256" key="9">
    <source>
        <dbReference type="SAM" id="Phobius"/>
    </source>
</evidence>
<evidence type="ECO:0000256" key="4">
    <source>
        <dbReference type="ARBA" id="ARBA00022989"/>
    </source>
</evidence>
<feature type="transmembrane region" description="Helical" evidence="9">
    <location>
        <begin position="60"/>
        <end position="80"/>
    </location>
</feature>
<evidence type="ECO:0000256" key="3">
    <source>
        <dbReference type="ARBA" id="ARBA00022737"/>
    </source>
</evidence>
<evidence type="ECO:0000259" key="10">
    <source>
        <dbReference type="PROSITE" id="PS51371"/>
    </source>
</evidence>
<dbReference type="CDD" id="cd04590">
    <property type="entry name" value="CBS_pair_CorC_HlyC_assoc"/>
    <property type="match status" value="1"/>
</dbReference>
<accession>A0ABT8KJK2</accession>
<evidence type="ECO:0000259" key="11">
    <source>
        <dbReference type="PROSITE" id="PS51846"/>
    </source>
</evidence>
<comment type="subcellular location">
    <subcellularLocation>
        <location evidence="1">Membrane</location>
        <topology evidence="1">Multi-pass membrane protein</topology>
    </subcellularLocation>
</comment>
<evidence type="ECO:0000256" key="7">
    <source>
        <dbReference type="PROSITE-ProRule" id="PRU00703"/>
    </source>
</evidence>
<evidence type="ECO:0000256" key="2">
    <source>
        <dbReference type="ARBA" id="ARBA00022692"/>
    </source>
</evidence>
<evidence type="ECO:0000313" key="12">
    <source>
        <dbReference type="EMBL" id="MDN5200237.1"/>
    </source>
</evidence>
<evidence type="ECO:0000256" key="8">
    <source>
        <dbReference type="PROSITE-ProRule" id="PRU01193"/>
    </source>
</evidence>
<dbReference type="PANTHER" id="PTHR22777">
    <property type="entry name" value="HEMOLYSIN-RELATED"/>
    <property type="match status" value="1"/>
</dbReference>
<sequence>MTLLIGFFLLSIIFSFLCSIWEAVLLSVTPSYIKRKEQEGHSSGKLLADFKKDIDKPLSAILTLNTIAHTVGAIGVGAQAGKLYGTNYFNLLGFEITYESIVATIMTLGILFLSEIIPKTIGANNWKKMAPMTARSLKILIWLLKPLVWLSNRLTKVLKKDKNKSIFSKQDFAAMADVISESGEIDQKDHTLIKNVLQFDDLTAKDVMTPRTVMVMAEESQTLREYYEKSQPMIFSRIPVYHESNDAVTGVVLKDDLLQSLVDGKSDEPLKSIKREVSIVHSSMTLRKVFEELHEKREHLAVVVDEYGGLVGLVTLEDVIETLFGLEIMDETDSISDLQTYARQKWEERARNLGLID</sequence>
<keyword evidence="5 7" id="KW-0129">CBS domain</keyword>
<feature type="domain" description="CBS" evidence="10">
    <location>
        <begin position="273"/>
        <end position="331"/>
    </location>
</feature>
<feature type="transmembrane region" description="Helical" evidence="9">
    <location>
        <begin position="6"/>
        <end position="28"/>
    </location>
</feature>
<evidence type="ECO:0000256" key="5">
    <source>
        <dbReference type="ARBA" id="ARBA00023122"/>
    </source>
</evidence>
<reference evidence="12" key="1">
    <citation type="submission" date="2023-06" db="EMBL/GenBank/DDBJ databases">
        <title>Genomic of Parafulvivirga corallium.</title>
        <authorList>
            <person name="Wang G."/>
        </authorList>
    </citation>
    <scope>NUCLEOTIDE SEQUENCE</scope>
    <source>
        <strain evidence="12">BMA10</strain>
    </source>
</reference>
<gene>
    <name evidence="12" type="ORF">QQ008_02665</name>
</gene>
<evidence type="ECO:0000313" key="13">
    <source>
        <dbReference type="Proteomes" id="UP001172082"/>
    </source>
</evidence>
<protein>
    <submittedName>
        <fullName evidence="12">Hemolysin family protein</fullName>
    </submittedName>
</protein>
<comment type="caution">
    <text evidence="12">The sequence shown here is derived from an EMBL/GenBank/DDBJ whole genome shotgun (WGS) entry which is preliminary data.</text>
</comment>
<dbReference type="Pfam" id="PF01595">
    <property type="entry name" value="CNNM"/>
    <property type="match status" value="1"/>
</dbReference>
<dbReference type="SUPFAM" id="SSF54631">
    <property type="entry name" value="CBS-domain pair"/>
    <property type="match status" value="1"/>
</dbReference>
<feature type="domain" description="CNNM transmembrane" evidence="11">
    <location>
        <begin position="1"/>
        <end position="189"/>
    </location>
</feature>